<dbReference type="Proteomes" id="UP001055618">
    <property type="component" value="Unassembled WGS sequence"/>
</dbReference>
<gene>
    <name evidence="1" type="ORF">EXT50_03450</name>
    <name evidence="2" type="ORF">EXT53_04575</name>
</gene>
<dbReference type="EMBL" id="SGPY01000002">
    <property type="protein sequence ID" value="MCL6367848.1"/>
    <property type="molecule type" value="Genomic_DNA"/>
</dbReference>
<evidence type="ECO:0000313" key="3">
    <source>
        <dbReference type="Proteomes" id="UP001055618"/>
    </source>
</evidence>
<protein>
    <submittedName>
        <fullName evidence="2">Transposase</fullName>
    </submittedName>
</protein>
<sequence length="291" mass="33324">MRLSRSLCKVVGDVIANTGSHTALESLFFSAGAPGEPPQGSHGTKWKDWLYLTGQDTEVDSLSVLGGVIEEFMDLPPKQGSPEFFEWSEKRERVEAALHDNGFRYYRFGRILPLGHIPADDIPYEETLRITQQPVIPQKVEALLERLVKGLQRAMHPLTHRRKGSQNLTFNNEYDVQDLLHSLLRPWIQDIRPEEFTPSYAGSSTRMDFLLPAHELVLETKIVRDRSHAKKIGDELIIDIEHYRRHSECKNLWCVIYDPNKYITNSQGLKTDLEGERSSKDGRVLVKVHVI</sequence>
<evidence type="ECO:0000313" key="2">
    <source>
        <dbReference type="EMBL" id="MCL6367848.1"/>
    </source>
</evidence>
<dbReference type="RefSeq" id="WP_205550317.1">
    <property type="nucleotide sequence ID" value="NZ_SGPX01000002.1"/>
</dbReference>
<dbReference type="Pfam" id="PF18742">
    <property type="entry name" value="DpnII-MboI"/>
    <property type="match status" value="1"/>
</dbReference>
<organism evidence="2 4">
    <name type="scientific">Pectobacterium polaris</name>
    <dbReference type="NCBI Taxonomy" id="2042057"/>
    <lineage>
        <taxon>Bacteria</taxon>
        <taxon>Pseudomonadati</taxon>
        <taxon>Pseudomonadota</taxon>
        <taxon>Gammaproteobacteria</taxon>
        <taxon>Enterobacterales</taxon>
        <taxon>Pectobacteriaceae</taxon>
        <taxon>Pectobacterium</taxon>
    </lineage>
</organism>
<dbReference type="Proteomes" id="UP001057360">
    <property type="component" value="Unassembled WGS sequence"/>
</dbReference>
<reference evidence="2" key="1">
    <citation type="submission" date="2019-02" db="EMBL/GenBank/DDBJ databases">
        <title>New Zealand Erwinia strains with phe-tRNA free attachment sites.</title>
        <authorList>
            <person name="Nunes-Leite L."/>
            <person name="Pitman A.R."/>
        </authorList>
    </citation>
    <scope>NUCLEOTIDE SEQUENCE</scope>
    <source>
        <strain evidence="2">Ec-140</strain>
        <strain evidence="1">Ec-143</strain>
    </source>
</reference>
<dbReference type="AlphaFoldDB" id="A0AAW5GD10"/>
<accession>A0AAW5GD10</accession>
<proteinExistence type="predicted"/>
<keyword evidence="3" id="KW-1185">Reference proteome</keyword>
<evidence type="ECO:0000313" key="1">
    <source>
        <dbReference type="EMBL" id="MCL6350228.1"/>
    </source>
</evidence>
<evidence type="ECO:0000313" key="4">
    <source>
        <dbReference type="Proteomes" id="UP001057360"/>
    </source>
</evidence>
<comment type="caution">
    <text evidence="2">The sequence shown here is derived from an EMBL/GenBank/DDBJ whole genome shotgun (WGS) entry which is preliminary data.</text>
</comment>
<dbReference type="EMBL" id="SGPX01000002">
    <property type="protein sequence ID" value="MCL6350228.1"/>
    <property type="molecule type" value="Genomic_DNA"/>
</dbReference>
<name>A0AAW5GD10_9GAMM</name>